<keyword evidence="1" id="KW-0677">Repeat</keyword>
<dbReference type="Proteomes" id="UP000800094">
    <property type="component" value="Unassembled WGS sequence"/>
</dbReference>
<evidence type="ECO:0000259" key="4">
    <source>
        <dbReference type="Pfam" id="PF25053"/>
    </source>
</evidence>
<evidence type="ECO:0000256" key="2">
    <source>
        <dbReference type="SAM" id="MobiDB-lite"/>
    </source>
</evidence>
<dbReference type="InterPro" id="IPR056693">
    <property type="entry name" value="DUF7791"/>
</dbReference>
<dbReference type="PANTHER" id="PTHR10039">
    <property type="entry name" value="AMELOGENIN"/>
    <property type="match status" value="1"/>
</dbReference>
<dbReference type="PANTHER" id="PTHR10039:SF5">
    <property type="entry name" value="NACHT DOMAIN-CONTAINING PROTEIN"/>
    <property type="match status" value="1"/>
</dbReference>
<dbReference type="SUPFAM" id="SSF52540">
    <property type="entry name" value="P-loop containing nucleoside triphosphate hydrolases"/>
    <property type="match status" value="1"/>
</dbReference>
<dbReference type="RefSeq" id="XP_033691730.1">
    <property type="nucleotide sequence ID" value="XM_033821554.1"/>
</dbReference>
<evidence type="ECO:0000313" key="5">
    <source>
        <dbReference type="EMBL" id="KAF2256726.1"/>
    </source>
</evidence>
<accession>A0A6A6J233</accession>
<feature type="domain" description="DUF7791" evidence="4">
    <location>
        <begin position="542"/>
        <end position="666"/>
    </location>
</feature>
<feature type="compositionally biased region" description="Basic and acidic residues" evidence="2">
    <location>
        <begin position="988"/>
        <end position="1020"/>
    </location>
</feature>
<dbReference type="Pfam" id="PF24883">
    <property type="entry name" value="NPHP3_N"/>
    <property type="match status" value="1"/>
</dbReference>
<organism evidence="5 6">
    <name type="scientific">Trematosphaeria pertusa</name>
    <dbReference type="NCBI Taxonomy" id="390896"/>
    <lineage>
        <taxon>Eukaryota</taxon>
        <taxon>Fungi</taxon>
        <taxon>Dikarya</taxon>
        <taxon>Ascomycota</taxon>
        <taxon>Pezizomycotina</taxon>
        <taxon>Dothideomycetes</taxon>
        <taxon>Pleosporomycetidae</taxon>
        <taxon>Pleosporales</taxon>
        <taxon>Massarineae</taxon>
        <taxon>Trematosphaeriaceae</taxon>
        <taxon>Trematosphaeria</taxon>
    </lineage>
</organism>
<name>A0A6A6J233_9PLEO</name>
<dbReference type="EMBL" id="ML987189">
    <property type="protein sequence ID" value="KAF2256726.1"/>
    <property type="molecule type" value="Genomic_DNA"/>
</dbReference>
<dbReference type="InterPro" id="IPR056884">
    <property type="entry name" value="NPHP3-like_N"/>
</dbReference>
<dbReference type="GeneID" id="54574884"/>
<dbReference type="Gene3D" id="3.40.50.300">
    <property type="entry name" value="P-loop containing nucleotide triphosphate hydrolases"/>
    <property type="match status" value="1"/>
</dbReference>
<protein>
    <submittedName>
        <fullName evidence="5">Uncharacterized protein</fullName>
    </submittedName>
</protein>
<dbReference type="OrthoDB" id="443402at2759"/>
<reference evidence="5" key="1">
    <citation type="journal article" date="2020" name="Stud. Mycol.">
        <title>101 Dothideomycetes genomes: a test case for predicting lifestyles and emergence of pathogens.</title>
        <authorList>
            <person name="Haridas S."/>
            <person name="Albert R."/>
            <person name="Binder M."/>
            <person name="Bloem J."/>
            <person name="Labutti K."/>
            <person name="Salamov A."/>
            <person name="Andreopoulos B."/>
            <person name="Baker S."/>
            <person name="Barry K."/>
            <person name="Bills G."/>
            <person name="Bluhm B."/>
            <person name="Cannon C."/>
            <person name="Castanera R."/>
            <person name="Culley D."/>
            <person name="Daum C."/>
            <person name="Ezra D."/>
            <person name="Gonzalez J."/>
            <person name="Henrissat B."/>
            <person name="Kuo A."/>
            <person name="Liang C."/>
            <person name="Lipzen A."/>
            <person name="Lutzoni F."/>
            <person name="Magnuson J."/>
            <person name="Mondo S."/>
            <person name="Nolan M."/>
            <person name="Ohm R."/>
            <person name="Pangilinan J."/>
            <person name="Park H.-J."/>
            <person name="Ramirez L."/>
            <person name="Alfaro M."/>
            <person name="Sun H."/>
            <person name="Tritt A."/>
            <person name="Yoshinaga Y."/>
            <person name="Zwiers L.-H."/>
            <person name="Turgeon B."/>
            <person name="Goodwin S."/>
            <person name="Spatafora J."/>
            <person name="Crous P."/>
            <person name="Grigoriev I."/>
        </authorList>
    </citation>
    <scope>NUCLEOTIDE SEQUENCE</scope>
    <source>
        <strain evidence="5">CBS 122368</strain>
    </source>
</reference>
<evidence type="ECO:0000259" key="3">
    <source>
        <dbReference type="Pfam" id="PF24883"/>
    </source>
</evidence>
<evidence type="ECO:0000256" key="1">
    <source>
        <dbReference type="ARBA" id="ARBA00022737"/>
    </source>
</evidence>
<feature type="domain" description="Nephrocystin 3-like N-terminal" evidence="3">
    <location>
        <begin position="261"/>
        <end position="432"/>
    </location>
</feature>
<gene>
    <name evidence="5" type="ORF">BU26DRAFT_28515</name>
</gene>
<dbReference type="Pfam" id="PF25053">
    <property type="entry name" value="DUF7791"/>
    <property type="match status" value="1"/>
</dbReference>
<evidence type="ECO:0000313" key="6">
    <source>
        <dbReference type="Proteomes" id="UP000800094"/>
    </source>
</evidence>
<keyword evidence="6" id="KW-1185">Reference proteome</keyword>
<dbReference type="InterPro" id="IPR027417">
    <property type="entry name" value="P-loop_NTPase"/>
</dbReference>
<dbReference type="AlphaFoldDB" id="A0A6A6J233"/>
<feature type="region of interest" description="Disordered" evidence="2">
    <location>
        <begin position="988"/>
        <end position="1027"/>
    </location>
</feature>
<sequence>MEPITAFGLAVNIVQLIDFGARLLREAHEIHQSSSGHTMEHAELRQISEDLLRMCDEVPSIASNQSSHSLVGMVPEISKIAADTKTAAGDLIAAIERLKRKSGSKSRWKSFRQALATVWSRDEIEKMHARLRNLRSQLQSHMITHISSAQERLLLDFKKLRTELRRMNIPGPESVEDTIERLEKVRLATLDKDALKEIEMSLRRFRTMRADVQKEYRILLSLRFEVMYDRYSAIPQAHQKTFDWIFTPDRLPPSDPRSRIAFRDWLQNDTGVFWITGKPASGKSTLMRYLCDSQKSRDYLLSWAGSARLATAGFFFWIAGSHLQRSQQGLLRQLLFEILRQYRDLIPTVCEDRWLHEDSATGHDWIDRHNWKPWTLDELREALGRLQNLSLDTRFCFFVDGLDEYDGDHSELIEIVRKLSELPAIKLCVSSRRWPCFEDAFGADSSRRLYLEDLTREDITTFARDKLKEVPQYVQLQKQSQQSFDLVEEIVRKAEGVFLWVFLVVRSLRDGLSNGDSAALLRQRFDELPADLESLFEKIINSVDAVYRRKMAVTFQIALRAPGPVSLLTYWLLDEEDDWTRKMMGPHRDVEANRTIPVHDVPELESNMSRRLYGRYKGLLEPTGRRGKQRVSFLHRTVREYLDTKSAHDIFALPRLDSNTKACKALTAYIVLYGSSGAMPHSSVEYFVMFARWAEIHEESFDSASLALMHEGVARTFGSSILLLQEMIRYGYLPGLQYLLALHPALLKVHGLSLLETALEEPPQTAAKTFGTDHTVSVLDWLLKAGSRTYLSAQKDFFADFLSCGVLGQHEVDYSNLSPLPMRYDIWETYLDVLLHHGWDLNQAFENTGLMDGLPWLGYDQKYLREYVFDSEYEPDSAYFTRLISVYSTLLDHGLDPNLDVHVDGRMRTVWGAWLDLIWDRKYDGEDRLSQAAIVEVMKTFLSKGACPYEVTRSGYTVWASMQAALSREYRDELAPVLESAKTKWSEMRQSREARSMKRARPLSDDPHHGYRLGRDDRGGTFKRRGV</sequence>
<proteinExistence type="predicted"/>